<proteinExistence type="inferred from homology"/>
<keyword evidence="3" id="KW-0235">DNA replication</keyword>
<dbReference type="InterPro" id="IPR027417">
    <property type="entry name" value="P-loop_NTPase"/>
</dbReference>
<dbReference type="GO" id="GO:0005634">
    <property type="term" value="C:nucleus"/>
    <property type="evidence" value="ECO:0007669"/>
    <property type="project" value="UniProtKB-SubCell"/>
</dbReference>
<evidence type="ECO:0000313" key="9">
    <source>
        <dbReference type="EMBL" id="KNC79931.1"/>
    </source>
</evidence>
<dbReference type="GO" id="GO:0005663">
    <property type="term" value="C:DNA replication factor C complex"/>
    <property type="evidence" value="ECO:0007669"/>
    <property type="project" value="TreeGrafter"/>
</dbReference>
<keyword evidence="4" id="KW-0547">Nucleotide-binding</keyword>
<evidence type="ECO:0000256" key="4">
    <source>
        <dbReference type="ARBA" id="ARBA00022741"/>
    </source>
</evidence>
<dbReference type="InterPro" id="IPR050238">
    <property type="entry name" value="DNA_Rep/Repair_Clamp_Loader"/>
</dbReference>
<dbReference type="Gene3D" id="3.40.50.300">
    <property type="entry name" value="P-loop containing nucleotide triphosphate hydrolases"/>
    <property type="match status" value="1"/>
</dbReference>
<dbReference type="InterPro" id="IPR047854">
    <property type="entry name" value="RFC_lid"/>
</dbReference>
<dbReference type="FunFam" id="1.20.272.10:FF:000004">
    <property type="entry name" value="Replication factor C subunit 5"/>
    <property type="match status" value="1"/>
</dbReference>
<gene>
    <name evidence="9" type="ORF">SARC_07691</name>
</gene>
<keyword evidence="6" id="KW-0539">Nucleus</keyword>
<dbReference type="EMBL" id="KQ242222">
    <property type="protein sequence ID" value="KNC79931.1"/>
    <property type="molecule type" value="Genomic_DNA"/>
</dbReference>
<dbReference type="SUPFAM" id="SSF52540">
    <property type="entry name" value="P-loop containing nucleoside triphosphate hydrolases"/>
    <property type="match status" value="1"/>
</dbReference>
<dbReference type="GO" id="GO:0003677">
    <property type="term" value="F:DNA binding"/>
    <property type="evidence" value="ECO:0007669"/>
    <property type="project" value="InterPro"/>
</dbReference>
<dbReference type="InterPro" id="IPR003959">
    <property type="entry name" value="ATPase_AAA_core"/>
</dbReference>
<dbReference type="GO" id="GO:0006281">
    <property type="term" value="P:DNA repair"/>
    <property type="evidence" value="ECO:0007669"/>
    <property type="project" value="TreeGrafter"/>
</dbReference>
<organism evidence="9 10">
    <name type="scientific">Sphaeroforma arctica JP610</name>
    <dbReference type="NCBI Taxonomy" id="667725"/>
    <lineage>
        <taxon>Eukaryota</taxon>
        <taxon>Ichthyosporea</taxon>
        <taxon>Ichthyophonida</taxon>
        <taxon>Sphaeroforma</taxon>
    </lineage>
</organism>
<dbReference type="RefSeq" id="XP_014153833.1">
    <property type="nucleotide sequence ID" value="XM_014298358.1"/>
</dbReference>
<reference evidence="9 10" key="1">
    <citation type="submission" date="2011-02" db="EMBL/GenBank/DDBJ databases">
        <title>The Genome Sequence of Sphaeroforma arctica JP610.</title>
        <authorList>
            <consortium name="The Broad Institute Genome Sequencing Platform"/>
            <person name="Russ C."/>
            <person name="Cuomo C."/>
            <person name="Young S.K."/>
            <person name="Zeng Q."/>
            <person name="Gargeya S."/>
            <person name="Alvarado L."/>
            <person name="Berlin A."/>
            <person name="Chapman S.B."/>
            <person name="Chen Z."/>
            <person name="Freedman E."/>
            <person name="Gellesch M."/>
            <person name="Goldberg J."/>
            <person name="Griggs A."/>
            <person name="Gujja S."/>
            <person name="Heilman E."/>
            <person name="Heiman D."/>
            <person name="Howarth C."/>
            <person name="Mehta T."/>
            <person name="Neiman D."/>
            <person name="Pearson M."/>
            <person name="Roberts A."/>
            <person name="Saif S."/>
            <person name="Shea T."/>
            <person name="Shenoy N."/>
            <person name="Sisk P."/>
            <person name="Stolte C."/>
            <person name="Sykes S."/>
            <person name="White J."/>
            <person name="Yandava C."/>
            <person name="Burger G."/>
            <person name="Gray M.W."/>
            <person name="Holland P.W.H."/>
            <person name="King N."/>
            <person name="Lang F.B.F."/>
            <person name="Roger A.J."/>
            <person name="Ruiz-Trillo I."/>
            <person name="Haas B."/>
            <person name="Nusbaum C."/>
            <person name="Birren B."/>
        </authorList>
    </citation>
    <scope>NUCLEOTIDE SEQUENCE [LARGE SCALE GENOMIC DNA]</scope>
    <source>
        <strain evidence="9 10">JP610</strain>
    </source>
</reference>
<dbReference type="NCBIfam" id="NF001679">
    <property type="entry name" value="PRK00440.1"/>
    <property type="match status" value="1"/>
</dbReference>
<sequence>MMGMSSDDDKGKGKAEVNHTDEEPRDKVQLPWVEKYRPKCMDDLVSHTDIISTIQTFIKEDRVPHMLFYGPPGTGKTSTILAVAQQIYGPKYKNMILELNASDDRGIDVVREKIKSFASTRTIFSSGYKLIILDEADAMTNAAQAALRRVIEKYTKNVRFCLICNYVSKIIPAVQSRCTSFRFAPLAVEQMEDRLQHVVASEKVNITPDGHKALLNLANGDMRKVLNVLQAAAMSHDVVDGDAVYLTTGQPLPSDITNIMNWLLTDDYRSAYNQIKTLKDLKGLALTDIIREVHTFTLNLELPVESKAYVMDELALLEYRLASGTSEHIQLGGMVGMFGTVRDQIAANSG</sequence>
<dbReference type="CDD" id="cd00009">
    <property type="entry name" value="AAA"/>
    <property type="match status" value="1"/>
</dbReference>
<dbReference type="GO" id="GO:0016887">
    <property type="term" value="F:ATP hydrolysis activity"/>
    <property type="evidence" value="ECO:0007669"/>
    <property type="project" value="InterPro"/>
</dbReference>
<evidence type="ECO:0000256" key="3">
    <source>
        <dbReference type="ARBA" id="ARBA00022705"/>
    </source>
</evidence>
<evidence type="ECO:0000256" key="5">
    <source>
        <dbReference type="ARBA" id="ARBA00022840"/>
    </source>
</evidence>
<dbReference type="AlphaFoldDB" id="A0A0L0FTM9"/>
<dbReference type="CDD" id="cd18140">
    <property type="entry name" value="HLD_clamp_RFC"/>
    <property type="match status" value="1"/>
</dbReference>
<dbReference type="GO" id="GO:0003689">
    <property type="term" value="F:DNA clamp loader activity"/>
    <property type="evidence" value="ECO:0007669"/>
    <property type="project" value="TreeGrafter"/>
</dbReference>
<keyword evidence="10" id="KW-1185">Reference proteome</keyword>
<comment type="subcellular location">
    <subcellularLocation>
        <location evidence="1">Nucleus</location>
    </subcellularLocation>
</comment>
<dbReference type="GO" id="GO:0006261">
    <property type="term" value="P:DNA-templated DNA replication"/>
    <property type="evidence" value="ECO:0007669"/>
    <property type="project" value="TreeGrafter"/>
</dbReference>
<dbReference type="InterPro" id="IPR003593">
    <property type="entry name" value="AAA+_ATPase"/>
</dbReference>
<comment type="similarity">
    <text evidence="2">Belongs to the activator 1 small subunits family.</text>
</comment>
<dbReference type="GO" id="GO:0005524">
    <property type="term" value="F:ATP binding"/>
    <property type="evidence" value="ECO:0007669"/>
    <property type="project" value="UniProtKB-KW"/>
</dbReference>
<name>A0A0L0FTM9_9EUKA</name>
<dbReference type="InterPro" id="IPR008921">
    <property type="entry name" value="DNA_pol3_clamp-load_cplx_C"/>
</dbReference>
<dbReference type="Pfam" id="PF00004">
    <property type="entry name" value="AAA"/>
    <property type="match status" value="1"/>
</dbReference>
<evidence type="ECO:0000256" key="1">
    <source>
        <dbReference type="ARBA" id="ARBA00004123"/>
    </source>
</evidence>
<feature type="compositionally biased region" description="Basic and acidic residues" evidence="7">
    <location>
        <begin position="7"/>
        <end position="28"/>
    </location>
</feature>
<dbReference type="eggNOG" id="KOG0990">
    <property type="taxonomic scope" value="Eukaryota"/>
</dbReference>
<keyword evidence="5" id="KW-0067">ATP-binding</keyword>
<dbReference type="FunFam" id="1.10.8.60:FF:000028">
    <property type="entry name" value="Replication factor C subunit 5"/>
    <property type="match status" value="1"/>
</dbReference>
<dbReference type="GeneID" id="25908195"/>
<dbReference type="SMART" id="SM00382">
    <property type="entry name" value="AAA"/>
    <property type="match status" value="1"/>
</dbReference>
<dbReference type="PANTHER" id="PTHR11669:SF9">
    <property type="entry name" value="REPLICATION FACTOR C SUBUNIT 5"/>
    <property type="match status" value="1"/>
</dbReference>
<dbReference type="InterPro" id="IPR013748">
    <property type="entry name" value="Rep_factorC_C"/>
</dbReference>
<accession>A0A0L0FTM9</accession>
<dbReference type="FunFam" id="3.40.50.300:FF:000129">
    <property type="entry name" value="Replication factor C subunit 5"/>
    <property type="match status" value="1"/>
</dbReference>
<feature type="domain" description="AAA+ ATPase" evidence="8">
    <location>
        <begin position="62"/>
        <end position="189"/>
    </location>
</feature>
<feature type="region of interest" description="Disordered" evidence="7">
    <location>
        <begin position="1"/>
        <end position="28"/>
    </location>
</feature>
<dbReference type="Gene3D" id="1.10.8.60">
    <property type="match status" value="1"/>
</dbReference>
<dbReference type="PANTHER" id="PTHR11669">
    <property type="entry name" value="REPLICATION FACTOR C / DNA POLYMERASE III GAMMA-TAU SUBUNIT"/>
    <property type="match status" value="1"/>
</dbReference>
<evidence type="ECO:0000256" key="2">
    <source>
        <dbReference type="ARBA" id="ARBA00005378"/>
    </source>
</evidence>
<evidence type="ECO:0000259" key="8">
    <source>
        <dbReference type="SMART" id="SM00382"/>
    </source>
</evidence>
<dbReference type="STRING" id="667725.A0A0L0FTM9"/>
<dbReference type="OrthoDB" id="10254700at2759"/>
<evidence type="ECO:0000313" key="10">
    <source>
        <dbReference type="Proteomes" id="UP000054560"/>
    </source>
</evidence>
<dbReference type="SUPFAM" id="SSF48019">
    <property type="entry name" value="post-AAA+ oligomerization domain-like"/>
    <property type="match status" value="1"/>
</dbReference>
<dbReference type="Pfam" id="PF08542">
    <property type="entry name" value="Rep_fac_C"/>
    <property type="match status" value="1"/>
</dbReference>
<protein>
    <submittedName>
        <fullName evidence="9">Replication factor C subunit 5</fullName>
    </submittedName>
</protein>
<evidence type="ECO:0000256" key="7">
    <source>
        <dbReference type="SAM" id="MobiDB-lite"/>
    </source>
</evidence>
<dbReference type="Gene3D" id="1.20.272.10">
    <property type="match status" value="1"/>
</dbReference>
<dbReference type="Proteomes" id="UP000054560">
    <property type="component" value="Unassembled WGS sequence"/>
</dbReference>
<evidence type="ECO:0000256" key="6">
    <source>
        <dbReference type="ARBA" id="ARBA00023242"/>
    </source>
</evidence>